<dbReference type="PROSITE" id="PS50011">
    <property type="entry name" value="PROTEIN_KINASE_DOM"/>
    <property type="match status" value="1"/>
</dbReference>
<evidence type="ECO:0000313" key="6">
    <source>
        <dbReference type="Proteomes" id="UP001151518"/>
    </source>
</evidence>
<proteinExistence type="predicted"/>
<dbReference type="SMART" id="SM00220">
    <property type="entry name" value="S_TKc"/>
    <property type="match status" value="1"/>
</dbReference>
<feature type="domain" description="Protein kinase" evidence="4">
    <location>
        <begin position="30"/>
        <end position="279"/>
    </location>
</feature>
<dbReference type="Gene3D" id="1.25.10.10">
    <property type="entry name" value="Leucine-rich Repeat Variant"/>
    <property type="match status" value="1"/>
</dbReference>
<dbReference type="GO" id="GO:0005737">
    <property type="term" value="C:cytoplasm"/>
    <property type="evidence" value="ECO:0007669"/>
    <property type="project" value="TreeGrafter"/>
</dbReference>
<dbReference type="PANTHER" id="PTHR48012:SF26">
    <property type="entry name" value="SERINE_THREONINE-PROTEIN KINASE DDB_G0283821-RELATED"/>
    <property type="match status" value="1"/>
</dbReference>
<comment type="caution">
    <text evidence="5">The sequence shown here is derived from an EMBL/GenBank/DDBJ whole genome shotgun (WGS) entry which is preliminary data.</text>
</comment>
<feature type="region of interest" description="Disordered" evidence="3">
    <location>
        <begin position="524"/>
        <end position="550"/>
    </location>
</feature>
<feature type="compositionally biased region" description="Polar residues" evidence="3">
    <location>
        <begin position="541"/>
        <end position="550"/>
    </location>
</feature>
<keyword evidence="1" id="KW-0547">Nucleotide-binding</keyword>
<dbReference type="SUPFAM" id="SSF56112">
    <property type="entry name" value="Protein kinase-like (PK-like)"/>
    <property type="match status" value="1"/>
</dbReference>
<dbReference type="InterPro" id="IPR011009">
    <property type="entry name" value="Kinase-like_dom_sf"/>
</dbReference>
<gene>
    <name evidence="5" type="primary">CDC15_1</name>
    <name evidence="5" type="ORF">GGI25_001224</name>
</gene>
<dbReference type="InterPro" id="IPR000719">
    <property type="entry name" value="Prot_kinase_dom"/>
</dbReference>
<keyword evidence="5" id="KW-0808">Transferase</keyword>
<keyword evidence="5" id="KW-0418">Kinase</keyword>
<dbReference type="CDD" id="cd06627">
    <property type="entry name" value="STKc_Cdc7_like"/>
    <property type="match status" value="1"/>
</dbReference>
<evidence type="ECO:0000256" key="3">
    <source>
        <dbReference type="SAM" id="MobiDB-lite"/>
    </source>
</evidence>
<dbReference type="InterPro" id="IPR011989">
    <property type="entry name" value="ARM-like"/>
</dbReference>
<keyword evidence="2" id="KW-0067">ATP-binding</keyword>
<dbReference type="EC" id="2.7.11.1" evidence="5"/>
<dbReference type="SUPFAM" id="SSF48371">
    <property type="entry name" value="ARM repeat"/>
    <property type="match status" value="1"/>
</dbReference>
<evidence type="ECO:0000313" key="5">
    <source>
        <dbReference type="EMBL" id="KAJ2679773.1"/>
    </source>
</evidence>
<name>A0A9W8G600_9FUNG</name>
<evidence type="ECO:0000256" key="2">
    <source>
        <dbReference type="ARBA" id="ARBA00022840"/>
    </source>
</evidence>
<dbReference type="PROSITE" id="PS00108">
    <property type="entry name" value="PROTEIN_KINASE_ST"/>
    <property type="match status" value="1"/>
</dbReference>
<feature type="compositionally biased region" description="Basic and acidic residues" evidence="3">
    <location>
        <begin position="524"/>
        <end position="535"/>
    </location>
</feature>
<evidence type="ECO:0000256" key="1">
    <source>
        <dbReference type="ARBA" id="ARBA00022741"/>
    </source>
</evidence>
<dbReference type="Proteomes" id="UP001151518">
    <property type="component" value="Unassembled WGS sequence"/>
</dbReference>
<dbReference type="EMBL" id="JANBTW010000009">
    <property type="protein sequence ID" value="KAJ2679773.1"/>
    <property type="molecule type" value="Genomic_DNA"/>
</dbReference>
<feature type="region of interest" description="Disordered" evidence="3">
    <location>
        <begin position="648"/>
        <end position="700"/>
    </location>
</feature>
<organism evidence="5 6">
    <name type="scientific">Coemansia spiralis</name>
    <dbReference type="NCBI Taxonomy" id="417178"/>
    <lineage>
        <taxon>Eukaryota</taxon>
        <taxon>Fungi</taxon>
        <taxon>Fungi incertae sedis</taxon>
        <taxon>Zoopagomycota</taxon>
        <taxon>Kickxellomycotina</taxon>
        <taxon>Kickxellomycetes</taxon>
        <taxon>Kickxellales</taxon>
        <taxon>Kickxellaceae</taxon>
        <taxon>Coemansia</taxon>
    </lineage>
</organism>
<dbReference type="InterPro" id="IPR008271">
    <property type="entry name" value="Ser/Thr_kinase_AS"/>
</dbReference>
<dbReference type="Pfam" id="PF00069">
    <property type="entry name" value="Pkinase"/>
    <property type="match status" value="1"/>
</dbReference>
<dbReference type="GO" id="GO:0004674">
    <property type="term" value="F:protein serine/threonine kinase activity"/>
    <property type="evidence" value="ECO:0007669"/>
    <property type="project" value="UniProtKB-EC"/>
</dbReference>
<feature type="region of interest" description="Disordered" evidence="3">
    <location>
        <begin position="327"/>
        <end position="369"/>
    </location>
</feature>
<evidence type="ECO:0000259" key="4">
    <source>
        <dbReference type="PROSITE" id="PS50011"/>
    </source>
</evidence>
<reference evidence="5" key="1">
    <citation type="submission" date="2022-07" db="EMBL/GenBank/DDBJ databases">
        <title>Phylogenomic reconstructions and comparative analyses of Kickxellomycotina fungi.</title>
        <authorList>
            <person name="Reynolds N.K."/>
            <person name="Stajich J.E."/>
            <person name="Barry K."/>
            <person name="Grigoriev I.V."/>
            <person name="Crous P."/>
            <person name="Smith M.E."/>
        </authorList>
    </citation>
    <scope>NUCLEOTIDE SEQUENCE</scope>
    <source>
        <strain evidence="5">NRRL 3115</strain>
    </source>
</reference>
<feature type="compositionally biased region" description="Low complexity" evidence="3">
    <location>
        <begin position="358"/>
        <end position="369"/>
    </location>
</feature>
<dbReference type="PANTHER" id="PTHR48012">
    <property type="entry name" value="STERILE20-LIKE KINASE, ISOFORM B-RELATED"/>
    <property type="match status" value="1"/>
</dbReference>
<accession>A0A9W8G600</accession>
<dbReference type="InterPro" id="IPR050629">
    <property type="entry name" value="STE20/SPS1-PAK"/>
</dbReference>
<sequence>MSQSLVLVTLGPKEGETNAQSKSEEALVLGQLGDIIGKGAAGSVYRGLNLRTGEVVAIKQIRKEGFSSNDEIEAARKEIDVLRDLHHRNIVKYIGYEQTEQELDIILEYCEGGSLQNILRKFSKFPENLVGVYVAQILDGLSYLHNNAILHRDIKPGNILLLKDGVVKLADFGVARFQNGLNTVVGSPYWIAPEVLQLKGATAASDIWSLGCTIVQLVDGKAPYQDLPPMAAMFRIGQDEHPPFPPNISVQLRDFLSKCLVHVPSARATAAELRSHEWIFACLREREGEGQPQDNYEQDIRAVAQWNLVLQNSSPRDVKRFSIHGNGHLDLGSSKGSGSSTNNGCRHSQYYPSHHNHNQSNSSSYNNLNNSISNLNHSYSSSRTRDDIAGAISGMSSMGIPNSNENTARRTVSSIAAYEEDSGDDWDNAFQNLDALQLKTKPRLGMVYPQSIAAPMSPAIRPRKHSLSTMSDAQDSEPVSCMPALAERAVSDPASGLAASNMQMRPHTSPPSPRMYALKKNRAGPEYEHMDHPTEYDDDGTASSNENPYPSSVPYIDNGARMSATSLYYASASDVRLDAMNDGVVASNAILTAPSKRPSLGLRQDIHHISSNHLAHSSLADLHDSGHIGIDTPNMSCENLSGYYQHQHQHQQSSYHYQLQQGQLSRQQQKQQKALQSRPRNNETREIVHPGFPSRSSEERLRRETEIRWIQDIGNVVTQLRNTSQEEAIIYQCQQLVALLKDGRGVFSISQDWRVRSIIDAIRLHQANGNALKHLLMLINRLCHMDNRYTRIFCLHGILPLILPILERQQSPFSSGGDPQSEAASFVNRLCRSEDPAPIQMLLACDGISSLCIATSALVELDVAVAANQISRVITSLISLIITKAMPAELTASDIGDLLLQSRISLILSLLFSKYGEACQLPSSGHSSVAGSDAGHSQPSPADRVYHAVCEVLMVASRLFNELVRRIDSLQEQMCESGMLASIFAHLHRYPRKAVVLIIHGVRYLSKNPLSLDVLDNAGVFSVCVSLLRSPSARAYREYVMTTVLRLCSSSSERQKIMATQYPLLVTTAMEYAQLREAPTLSKCGRLIILGLASGGAQCCRVLKEANAFELVVKLISRERWCGMAIRALLEWTRTAPSDIVPSLTNEHHSAEGWSELARPLLNLSTSSTTLDMYAATFYSLVRLRVPAFPRACMGTGEANSDCLWVMLMDRYLNCSGLGSRESASVHLQGISDDLQANGYNGTGGHSAVGATAARPEVVAANRMNATTRLTFLNLLLVLQPHLRITNSEVQRRISHYYTEMVISSKLDPALPVRKASLELSLALERM</sequence>
<dbReference type="OrthoDB" id="8693905at2759"/>
<dbReference type="InterPro" id="IPR016024">
    <property type="entry name" value="ARM-type_fold"/>
</dbReference>
<protein>
    <submittedName>
        <fullName evidence="5">Protein kinase of the Mitotic Exit Network</fullName>
        <ecNumber evidence="5">2.7.11.1</ecNumber>
    </submittedName>
</protein>
<feature type="compositionally biased region" description="Low complexity" evidence="3">
    <location>
        <begin position="648"/>
        <end position="678"/>
    </location>
</feature>
<dbReference type="GO" id="GO:0005524">
    <property type="term" value="F:ATP binding"/>
    <property type="evidence" value="ECO:0007669"/>
    <property type="project" value="UniProtKB-KW"/>
</dbReference>
<dbReference type="Gene3D" id="1.10.510.10">
    <property type="entry name" value="Transferase(Phosphotransferase) domain 1"/>
    <property type="match status" value="1"/>
</dbReference>